<dbReference type="Gene3D" id="3.90.550.10">
    <property type="entry name" value="Spore Coat Polysaccharide Biosynthesis Protein SpsA, Chain A"/>
    <property type="match status" value="1"/>
</dbReference>
<dbReference type="GO" id="GO:0043814">
    <property type="term" value="F:phospholactate guanylyltransferase activity"/>
    <property type="evidence" value="ECO:0007669"/>
    <property type="project" value="InterPro"/>
</dbReference>
<dbReference type="InterPro" id="IPR002835">
    <property type="entry name" value="CofC"/>
</dbReference>
<dbReference type="EMBL" id="CP015449">
    <property type="protein sequence ID" value="AWH93869.1"/>
    <property type="molecule type" value="Genomic_DNA"/>
</dbReference>
<dbReference type="RefSeq" id="WP_108849177.1">
    <property type="nucleotide sequence ID" value="NZ_CP015449.1"/>
</dbReference>
<dbReference type="KEGG" id="dlu:A6035_09060"/>
<keyword evidence="1 6" id="KW-0808">Transferase</keyword>
<evidence type="ECO:0000313" key="7">
    <source>
        <dbReference type="Proteomes" id="UP000244928"/>
    </source>
</evidence>
<dbReference type="GO" id="GO:0005525">
    <property type="term" value="F:GTP binding"/>
    <property type="evidence" value="ECO:0007669"/>
    <property type="project" value="UniProtKB-KW"/>
</dbReference>
<dbReference type="SUPFAM" id="SSF53448">
    <property type="entry name" value="Nucleotide-diphospho-sugar transferases"/>
    <property type="match status" value="1"/>
</dbReference>
<dbReference type="Pfam" id="PF01983">
    <property type="entry name" value="CofC"/>
    <property type="match status" value="1"/>
</dbReference>
<evidence type="ECO:0000313" key="6">
    <source>
        <dbReference type="EMBL" id="AWH93869.1"/>
    </source>
</evidence>
<evidence type="ECO:0000256" key="5">
    <source>
        <dbReference type="SAM" id="MobiDB-lite"/>
    </source>
</evidence>
<gene>
    <name evidence="6" type="ORF">A6035_09060</name>
</gene>
<evidence type="ECO:0000256" key="1">
    <source>
        <dbReference type="ARBA" id="ARBA00022679"/>
    </source>
</evidence>
<proteinExistence type="predicted"/>
<keyword evidence="7" id="KW-1185">Reference proteome</keyword>
<evidence type="ECO:0000256" key="4">
    <source>
        <dbReference type="ARBA" id="ARBA00023134"/>
    </source>
</evidence>
<dbReference type="InterPro" id="IPR029044">
    <property type="entry name" value="Nucleotide-diphossugar_trans"/>
</dbReference>
<protein>
    <submittedName>
        <fullName evidence="6">2-phospho-L-lactate guanylyltransferase</fullName>
    </submittedName>
</protein>
<sequence>MSTAEGGTTGTDGWTIVVPVKALDRAKSRLDPALPSAGRKALVLAMAADVLRACLATPGVGRVRVVSAVDPLVRDLAARVGAEFVPEPQQAPRPRVDPLNAALTAALADVHGPVGVVTADLPELRPHHLARILASAARHPHSTVADHRGAGTTMAFWTGAPESRVCRFGPDSATRFRAGGAVTVGVAADLAAAARDVDIPADLATLSARDVGAATAETLRDPSTRHATHVHGVSATMVR</sequence>
<keyword evidence="2 6" id="KW-0548">Nucleotidyltransferase</keyword>
<dbReference type="AlphaFoldDB" id="A0A2S1RC39"/>
<reference evidence="6 7" key="1">
    <citation type="submission" date="2016-04" db="EMBL/GenBank/DDBJ databases">
        <title>Complete genome sequence of Dietzia lutea YIM 80766T, a strain isolated from desert soil in Egypt.</title>
        <authorList>
            <person name="Zhao J."/>
            <person name="Hu B."/>
            <person name="Geng S."/>
            <person name="Nie Y."/>
            <person name="Tang Y."/>
        </authorList>
    </citation>
    <scope>NUCLEOTIDE SEQUENCE [LARGE SCALE GENOMIC DNA]</scope>
    <source>
        <strain evidence="6 7">YIM 80766</strain>
    </source>
</reference>
<accession>A0A2S1RC39</accession>
<name>A0A2S1RC39_9ACTN</name>
<dbReference type="PANTHER" id="PTHR40392:SF1">
    <property type="entry name" value="2-PHOSPHO-L-LACTATE GUANYLYLTRANSFERASE"/>
    <property type="match status" value="1"/>
</dbReference>
<keyword evidence="3" id="KW-0547">Nucleotide-binding</keyword>
<dbReference type="Proteomes" id="UP000244928">
    <property type="component" value="Chromosome"/>
</dbReference>
<keyword evidence="4" id="KW-0342">GTP-binding</keyword>
<dbReference type="PANTHER" id="PTHR40392">
    <property type="entry name" value="2-PHOSPHO-L-LACTATE GUANYLYLTRANSFERASE"/>
    <property type="match status" value="1"/>
</dbReference>
<evidence type="ECO:0000256" key="2">
    <source>
        <dbReference type="ARBA" id="ARBA00022695"/>
    </source>
</evidence>
<dbReference type="NCBIfam" id="TIGR03552">
    <property type="entry name" value="F420_cofC"/>
    <property type="match status" value="1"/>
</dbReference>
<evidence type="ECO:0000256" key="3">
    <source>
        <dbReference type="ARBA" id="ARBA00022741"/>
    </source>
</evidence>
<feature type="region of interest" description="Disordered" evidence="5">
    <location>
        <begin position="220"/>
        <end position="239"/>
    </location>
</feature>
<organism evidence="6 7">
    <name type="scientific">Dietzia lutea</name>
    <dbReference type="NCBI Taxonomy" id="546160"/>
    <lineage>
        <taxon>Bacteria</taxon>
        <taxon>Bacillati</taxon>
        <taxon>Actinomycetota</taxon>
        <taxon>Actinomycetes</taxon>
        <taxon>Mycobacteriales</taxon>
        <taxon>Dietziaceae</taxon>
        <taxon>Dietzia</taxon>
    </lineage>
</organism>